<evidence type="ECO:0000313" key="2">
    <source>
        <dbReference type="Proteomes" id="UP000325081"/>
    </source>
</evidence>
<dbReference type="EMBL" id="BKCP01002891">
    <property type="protein sequence ID" value="GER28613.1"/>
    <property type="molecule type" value="Genomic_DNA"/>
</dbReference>
<protein>
    <submittedName>
        <fullName evidence="1">NAD-specific glutamate dehydrogenase</fullName>
    </submittedName>
</protein>
<accession>A0A5A7P708</accession>
<proteinExistence type="predicted"/>
<organism evidence="1 2">
    <name type="scientific">Striga asiatica</name>
    <name type="common">Asiatic witchweed</name>
    <name type="synonym">Buchnera asiatica</name>
    <dbReference type="NCBI Taxonomy" id="4170"/>
    <lineage>
        <taxon>Eukaryota</taxon>
        <taxon>Viridiplantae</taxon>
        <taxon>Streptophyta</taxon>
        <taxon>Embryophyta</taxon>
        <taxon>Tracheophyta</taxon>
        <taxon>Spermatophyta</taxon>
        <taxon>Magnoliopsida</taxon>
        <taxon>eudicotyledons</taxon>
        <taxon>Gunneridae</taxon>
        <taxon>Pentapetalae</taxon>
        <taxon>asterids</taxon>
        <taxon>lamiids</taxon>
        <taxon>Lamiales</taxon>
        <taxon>Orobanchaceae</taxon>
        <taxon>Buchnereae</taxon>
        <taxon>Striga</taxon>
    </lineage>
</organism>
<name>A0A5A7P708_STRAF</name>
<dbReference type="OrthoDB" id="1739065at2759"/>
<keyword evidence="2" id="KW-1185">Reference proteome</keyword>
<dbReference type="Proteomes" id="UP000325081">
    <property type="component" value="Unassembled WGS sequence"/>
</dbReference>
<comment type="caution">
    <text evidence="1">The sequence shown here is derived from an EMBL/GenBank/DDBJ whole genome shotgun (WGS) entry which is preliminary data.</text>
</comment>
<dbReference type="AlphaFoldDB" id="A0A5A7P708"/>
<feature type="non-terminal residue" evidence="1">
    <location>
        <position position="244"/>
    </location>
</feature>
<evidence type="ECO:0000313" key="1">
    <source>
        <dbReference type="EMBL" id="GER28613.1"/>
    </source>
</evidence>
<gene>
    <name evidence="1" type="ORF">STAS_04419</name>
</gene>
<dbReference type="Pfam" id="PF10712">
    <property type="entry name" value="NAD-GH"/>
    <property type="match status" value="1"/>
</dbReference>
<reference evidence="2" key="1">
    <citation type="journal article" date="2019" name="Curr. Biol.">
        <title>Genome Sequence of Striga asiatica Provides Insight into the Evolution of Plant Parasitism.</title>
        <authorList>
            <person name="Yoshida S."/>
            <person name="Kim S."/>
            <person name="Wafula E.K."/>
            <person name="Tanskanen J."/>
            <person name="Kim Y.M."/>
            <person name="Honaas L."/>
            <person name="Yang Z."/>
            <person name="Spallek T."/>
            <person name="Conn C.E."/>
            <person name="Ichihashi Y."/>
            <person name="Cheong K."/>
            <person name="Cui S."/>
            <person name="Der J.P."/>
            <person name="Gundlach H."/>
            <person name="Jiao Y."/>
            <person name="Hori C."/>
            <person name="Ishida J.K."/>
            <person name="Kasahara H."/>
            <person name="Kiba T."/>
            <person name="Kim M.S."/>
            <person name="Koo N."/>
            <person name="Laohavisit A."/>
            <person name="Lee Y.H."/>
            <person name="Lumba S."/>
            <person name="McCourt P."/>
            <person name="Mortimer J.C."/>
            <person name="Mutuku J.M."/>
            <person name="Nomura T."/>
            <person name="Sasaki-Sekimoto Y."/>
            <person name="Seto Y."/>
            <person name="Wang Y."/>
            <person name="Wakatake T."/>
            <person name="Sakakibara H."/>
            <person name="Demura T."/>
            <person name="Yamaguchi S."/>
            <person name="Yoneyama K."/>
            <person name="Manabe R.I."/>
            <person name="Nelson D.C."/>
            <person name="Schulman A.H."/>
            <person name="Timko M.P."/>
            <person name="dePamphilis C.W."/>
            <person name="Choi D."/>
            <person name="Shirasu K."/>
        </authorList>
    </citation>
    <scope>NUCLEOTIDE SEQUENCE [LARGE SCALE GENOMIC DNA]</scope>
    <source>
        <strain evidence="2">cv. UVA1</strain>
    </source>
</reference>
<dbReference type="InterPro" id="IPR019651">
    <property type="entry name" value="Glutamate_DH_NAD-spec"/>
</dbReference>
<sequence length="244" mass="26322">MTPPAVSRPSERGVLNLLIALTTQNSSLDSSTISNSFIGVNALAKLLAIEKVLQKLLDFRDPSRTSHENNIVDRALVHLGISQALLNWLHTLSEQVHVELLEPCTSYGGVEINALVERSPLRTFTSCPQPSQSPRVSSYVLLVLPLEFLDKVVDHPVIKILPSEMSVTSCGLHLEYSLLNGQKGDIKGATTKIENQNIFLPNACGLLVKTIGNGSCCGLVDYAHDVKACNDTSILCGLALGVVK</sequence>